<evidence type="ECO:0000313" key="2">
    <source>
        <dbReference type="EMBL" id="KAF2288770.1"/>
    </source>
</evidence>
<dbReference type="InterPro" id="IPR002156">
    <property type="entry name" value="RNaseH_domain"/>
</dbReference>
<dbReference type="GO" id="GO:0003676">
    <property type="term" value="F:nucleic acid binding"/>
    <property type="evidence" value="ECO:0007669"/>
    <property type="project" value="InterPro"/>
</dbReference>
<proteinExistence type="predicted"/>
<dbReference type="AlphaFoldDB" id="A0A6A6KIL1"/>
<protein>
    <recommendedName>
        <fullName evidence="1">RNase H type-1 domain-containing protein</fullName>
    </recommendedName>
</protein>
<gene>
    <name evidence="2" type="ORF">GH714_012559</name>
</gene>
<comment type="caution">
    <text evidence="2">The sequence shown here is derived from an EMBL/GenBank/DDBJ whole genome shotgun (WGS) entry which is preliminary data.</text>
</comment>
<dbReference type="GO" id="GO:0004523">
    <property type="term" value="F:RNA-DNA hybrid ribonuclease activity"/>
    <property type="evidence" value="ECO:0007669"/>
    <property type="project" value="InterPro"/>
</dbReference>
<name>A0A6A6KIL1_HEVBR</name>
<evidence type="ECO:0000259" key="1">
    <source>
        <dbReference type="Pfam" id="PF13456"/>
    </source>
</evidence>
<dbReference type="Proteomes" id="UP000467840">
    <property type="component" value="Chromosome 8"/>
</dbReference>
<dbReference type="PANTHER" id="PTHR47074">
    <property type="entry name" value="BNAC02G40300D PROTEIN"/>
    <property type="match status" value="1"/>
</dbReference>
<sequence>MQNQSFSILMPHIFETQIGARLPKHNPSCVVVVTSGVAPPSPTLAIPTAADWTPLPMGFIKMNTDAGVVSCGFLGLGVIFSDNLGQVVACASKTVIGAALLDYHAFAQRFVSCSWSHVRRQGNGVAHALAKDGSAAVREQIWIEEVPGYVQSLVVHDLFLNEC</sequence>
<dbReference type="Pfam" id="PF13456">
    <property type="entry name" value="RVT_3"/>
    <property type="match status" value="1"/>
</dbReference>
<reference evidence="2 3" key="1">
    <citation type="journal article" date="2020" name="Mol. Plant">
        <title>The Chromosome-Based Rubber Tree Genome Provides New Insights into Spurge Genome Evolution and Rubber Biosynthesis.</title>
        <authorList>
            <person name="Liu J."/>
            <person name="Shi C."/>
            <person name="Shi C.C."/>
            <person name="Li W."/>
            <person name="Zhang Q.J."/>
            <person name="Zhang Y."/>
            <person name="Li K."/>
            <person name="Lu H.F."/>
            <person name="Shi C."/>
            <person name="Zhu S.T."/>
            <person name="Xiao Z.Y."/>
            <person name="Nan H."/>
            <person name="Yue Y."/>
            <person name="Zhu X.G."/>
            <person name="Wu Y."/>
            <person name="Hong X.N."/>
            <person name="Fan G.Y."/>
            <person name="Tong Y."/>
            <person name="Zhang D."/>
            <person name="Mao C.L."/>
            <person name="Liu Y.L."/>
            <person name="Hao S.J."/>
            <person name="Liu W.Q."/>
            <person name="Lv M.Q."/>
            <person name="Zhang H.B."/>
            <person name="Liu Y."/>
            <person name="Hu-Tang G.R."/>
            <person name="Wang J.P."/>
            <person name="Wang J.H."/>
            <person name="Sun Y.H."/>
            <person name="Ni S.B."/>
            <person name="Chen W.B."/>
            <person name="Zhang X.C."/>
            <person name="Jiao Y.N."/>
            <person name="Eichler E.E."/>
            <person name="Li G.H."/>
            <person name="Liu X."/>
            <person name="Gao L.Z."/>
        </authorList>
    </citation>
    <scope>NUCLEOTIDE SEQUENCE [LARGE SCALE GENOMIC DNA]</scope>
    <source>
        <strain evidence="3">cv. GT1</strain>
        <tissue evidence="2">Leaf</tissue>
    </source>
</reference>
<feature type="domain" description="RNase H type-1" evidence="1">
    <location>
        <begin position="103"/>
        <end position="132"/>
    </location>
</feature>
<organism evidence="2 3">
    <name type="scientific">Hevea brasiliensis</name>
    <name type="common">Para rubber tree</name>
    <name type="synonym">Siphonia brasiliensis</name>
    <dbReference type="NCBI Taxonomy" id="3981"/>
    <lineage>
        <taxon>Eukaryota</taxon>
        <taxon>Viridiplantae</taxon>
        <taxon>Streptophyta</taxon>
        <taxon>Embryophyta</taxon>
        <taxon>Tracheophyta</taxon>
        <taxon>Spermatophyta</taxon>
        <taxon>Magnoliopsida</taxon>
        <taxon>eudicotyledons</taxon>
        <taxon>Gunneridae</taxon>
        <taxon>Pentapetalae</taxon>
        <taxon>rosids</taxon>
        <taxon>fabids</taxon>
        <taxon>Malpighiales</taxon>
        <taxon>Euphorbiaceae</taxon>
        <taxon>Crotonoideae</taxon>
        <taxon>Micrandreae</taxon>
        <taxon>Hevea</taxon>
    </lineage>
</organism>
<evidence type="ECO:0000313" key="3">
    <source>
        <dbReference type="Proteomes" id="UP000467840"/>
    </source>
</evidence>
<dbReference type="EMBL" id="JAAGAX010000016">
    <property type="protein sequence ID" value="KAF2288770.1"/>
    <property type="molecule type" value="Genomic_DNA"/>
</dbReference>
<keyword evidence="3" id="KW-1185">Reference proteome</keyword>
<accession>A0A6A6KIL1</accession>
<dbReference type="PANTHER" id="PTHR47074:SF48">
    <property type="entry name" value="POLYNUCLEOTIDYL TRANSFERASE, RIBONUCLEASE H-LIKE SUPERFAMILY PROTEIN"/>
    <property type="match status" value="1"/>
</dbReference>
<dbReference type="InterPro" id="IPR052929">
    <property type="entry name" value="RNase_H-like_EbsB-rel"/>
</dbReference>